<comment type="similarity">
    <text evidence="2">Belongs to the mitochondrial carrier (TC 2.A.29) family.</text>
</comment>
<dbReference type="PROSITE" id="PS50920">
    <property type="entry name" value="SOLCAR"/>
    <property type="match status" value="3"/>
</dbReference>
<dbReference type="VEuPathDB" id="FungiDB:BO78DRAFT_385117"/>
<feature type="transmembrane region" description="Helical" evidence="15">
    <location>
        <begin position="215"/>
        <end position="239"/>
    </location>
</feature>
<evidence type="ECO:0000256" key="6">
    <source>
        <dbReference type="ARBA" id="ARBA00022737"/>
    </source>
</evidence>
<feature type="transmembrane region" description="Helical" evidence="15">
    <location>
        <begin position="44"/>
        <end position="66"/>
    </location>
</feature>
<dbReference type="STRING" id="1448318.A0A319EE05"/>
<dbReference type="GO" id="GO:0008270">
    <property type="term" value="F:zinc ion binding"/>
    <property type="evidence" value="ECO:0007669"/>
    <property type="project" value="UniProtKB-KW"/>
</dbReference>
<protein>
    <recommendedName>
        <fullName evidence="16">RING-type domain-containing protein</fullName>
    </recommendedName>
</protein>
<feature type="compositionally biased region" description="Low complexity" evidence="14">
    <location>
        <begin position="789"/>
        <end position="805"/>
    </location>
</feature>
<feature type="domain" description="RING-type" evidence="16">
    <location>
        <begin position="534"/>
        <end position="582"/>
    </location>
</feature>
<dbReference type="InterPro" id="IPR023395">
    <property type="entry name" value="MCP_dom_sf"/>
</dbReference>
<dbReference type="Gene3D" id="3.30.40.10">
    <property type="entry name" value="Zinc/RING finger domain, C3HC4 (zinc finger)"/>
    <property type="match status" value="1"/>
</dbReference>
<dbReference type="Gene3D" id="1.50.40.10">
    <property type="entry name" value="Mitochondrial carrier domain"/>
    <property type="match status" value="1"/>
</dbReference>
<dbReference type="FunFam" id="2.30.30.40:FF:000313">
    <property type="entry name" value="SH3 domain protein"/>
    <property type="match status" value="1"/>
</dbReference>
<evidence type="ECO:0000256" key="12">
    <source>
        <dbReference type="PROSITE-ProRule" id="PRU00175"/>
    </source>
</evidence>
<comment type="subcellular location">
    <subcellularLocation>
        <location evidence="1">Membrane</location>
        <topology evidence="1">Multi-pass membrane protein</topology>
    </subcellularLocation>
</comment>
<evidence type="ECO:0000256" key="15">
    <source>
        <dbReference type="SAM" id="Phobius"/>
    </source>
</evidence>
<keyword evidence="5" id="KW-0479">Metal-binding</keyword>
<dbReference type="InterPro" id="IPR017907">
    <property type="entry name" value="Znf_RING_CS"/>
</dbReference>
<evidence type="ECO:0000256" key="10">
    <source>
        <dbReference type="ARBA" id="ARBA00022989"/>
    </source>
</evidence>
<dbReference type="InterPro" id="IPR036028">
    <property type="entry name" value="SH3-like_dom_sf"/>
</dbReference>
<evidence type="ECO:0000313" key="17">
    <source>
        <dbReference type="EMBL" id="PYI08486.1"/>
    </source>
</evidence>
<name>A0A319EE05_ASPSB</name>
<keyword evidence="8" id="KW-0999">Mitochondrion inner membrane</keyword>
<dbReference type="PANTHER" id="PTHR45939">
    <property type="entry name" value="PEROXISOMAL MEMBRANE PROTEIN PMP34-RELATED"/>
    <property type="match status" value="1"/>
</dbReference>
<reference evidence="17 18" key="1">
    <citation type="submission" date="2018-02" db="EMBL/GenBank/DDBJ databases">
        <title>The genomes of Aspergillus section Nigri reveals drivers in fungal speciation.</title>
        <authorList>
            <consortium name="DOE Joint Genome Institute"/>
            <person name="Vesth T.C."/>
            <person name="Nybo J."/>
            <person name="Theobald S."/>
            <person name="Brandl J."/>
            <person name="Frisvad J.C."/>
            <person name="Nielsen K.F."/>
            <person name="Lyhne E.K."/>
            <person name="Kogle M.E."/>
            <person name="Kuo A."/>
            <person name="Riley R."/>
            <person name="Clum A."/>
            <person name="Nolan M."/>
            <person name="Lipzen A."/>
            <person name="Salamov A."/>
            <person name="Henrissat B."/>
            <person name="Wiebenga A."/>
            <person name="De vries R.P."/>
            <person name="Grigoriev I.V."/>
            <person name="Mortensen U.H."/>
            <person name="Andersen M.R."/>
            <person name="Baker S.E."/>
        </authorList>
    </citation>
    <scope>NUCLEOTIDE SEQUENCE [LARGE SCALE GENOMIC DNA]</scope>
    <source>
        <strain evidence="17 18">CBS 121057</strain>
    </source>
</reference>
<evidence type="ECO:0000256" key="9">
    <source>
        <dbReference type="ARBA" id="ARBA00022833"/>
    </source>
</evidence>
<dbReference type="Gene3D" id="2.30.30.40">
    <property type="entry name" value="SH3 Domains"/>
    <property type="match status" value="1"/>
</dbReference>
<feature type="compositionally biased region" description="Low complexity" evidence="14">
    <location>
        <begin position="408"/>
        <end position="423"/>
    </location>
</feature>
<dbReference type="PROSITE" id="PS50089">
    <property type="entry name" value="ZF_RING_2"/>
    <property type="match status" value="1"/>
</dbReference>
<feature type="repeat" description="Solcar" evidence="13">
    <location>
        <begin position="248"/>
        <end position="349"/>
    </location>
</feature>
<dbReference type="InterPro" id="IPR001841">
    <property type="entry name" value="Znf_RING"/>
</dbReference>
<keyword evidence="7 12" id="KW-0863">Zinc-finger</keyword>
<evidence type="ECO:0000313" key="18">
    <source>
        <dbReference type="Proteomes" id="UP000248423"/>
    </source>
</evidence>
<feature type="region of interest" description="Disordered" evidence="14">
    <location>
        <begin position="408"/>
        <end position="428"/>
    </location>
</feature>
<dbReference type="EMBL" id="KZ826334">
    <property type="protein sequence ID" value="PYI08486.1"/>
    <property type="molecule type" value="Genomic_DNA"/>
</dbReference>
<dbReference type="InterPro" id="IPR052217">
    <property type="entry name" value="Mito/Peroxisomal_Carrier"/>
</dbReference>
<dbReference type="InterPro" id="IPR018957">
    <property type="entry name" value="Znf_C3HC4_RING-type"/>
</dbReference>
<keyword evidence="9" id="KW-0862">Zinc</keyword>
<dbReference type="Proteomes" id="UP000248423">
    <property type="component" value="Unassembled WGS sequence"/>
</dbReference>
<dbReference type="InterPro" id="IPR013083">
    <property type="entry name" value="Znf_RING/FYVE/PHD"/>
</dbReference>
<feature type="compositionally biased region" description="Polar residues" evidence="14">
    <location>
        <begin position="1333"/>
        <end position="1361"/>
    </location>
</feature>
<keyword evidence="8" id="KW-0496">Mitochondrion</keyword>
<dbReference type="InterPro" id="IPR018108">
    <property type="entry name" value="MCP_transmembrane"/>
</dbReference>
<keyword evidence="10 15" id="KW-1133">Transmembrane helix</keyword>
<dbReference type="GO" id="GO:0016020">
    <property type="term" value="C:membrane"/>
    <property type="evidence" value="ECO:0007669"/>
    <property type="project" value="UniProtKB-SubCell"/>
</dbReference>
<evidence type="ECO:0000256" key="8">
    <source>
        <dbReference type="ARBA" id="ARBA00022792"/>
    </source>
</evidence>
<dbReference type="PANTHER" id="PTHR45939:SF2">
    <property type="entry name" value="CARRIER PROTEIN, PUTATIVE (AFU_ORTHOLOGUE AFUA_2G13870)-RELATED"/>
    <property type="match status" value="1"/>
</dbReference>
<feature type="region of interest" description="Disordered" evidence="14">
    <location>
        <begin position="1270"/>
        <end position="1364"/>
    </location>
</feature>
<feature type="compositionally biased region" description="Polar residues" evidence="14">
    <location>
        <begin position="1285"/>
        <end position="1296"/>
    </location>
</feature>
<dbReference type="SUPFAM" id="SSF50044">
    <property type="entry name" value="SH3-domain"/>
    <property type="match status" value="1"/>
</dbReference>
<dbReference type="PROSITE" id="PS00518">
    <property type="entry name" value="ZF_RING_1"/>
    <property type="match status" value="1"/>
</dbReference>
<dbReference type="SUPFAM" id="SSF57850">
    <property type="entry name" value="RING/U-box"/>
    <property type="match status" value="3"/>
</dbReference>
<dbReference type="SUPFAM" id="SSF103506">
    <property type="entry name" value="Mitochondrial carrier"/>
    <property type="match status" value="1"/>
</dbReference>
<evidence type="ECO:0000256" key="1">
    <source>
        <dbReference type="ARBA" id="ARBA00004141"/>
    </source>
</evidence>
<dbReference type="CDD" id="cd00174">
    <property type="entry name" value="SH3"/>
    <property type="match status" value="1"/>
</dbReference>
<feature type="compositionally biased region" description="Low complexity" evidence="14">
    <location>
        <begin position="977"/>
        <end position="988"/>
    </location>
</feature>
<feature type="region of interest" description="Disordered" evidence="14">
    <location>
        <begin position="777"/>
        <end position="994"/>
    </location>
</feature>
<dbReference type="Pfam" id="PF00153">
    <property type="entry name" value="Mito_carr"/>
    <property type="match status" value="3"/>
</dbReference>
<dbReference type="Pfam" id="PF00097">
    <property type="entry name" value="zf-C3HC4"/>
    <property type="match status" value="1"/>
</dbReference>
<feature type="compositionally biased region" description="Basic residues" evidence="14">
    <location>
        <begin position="664"/>
        <end position="678"/>
    </location>
</feature>
<evidence type="ECO:0000256" key="11">
    <source>
        <dbReference type="ARBA" id="ARBA00023136"/>
    </source>
</evidence>
<feature type="compositionally biased region" description="Polar residues" evidence="14">
    <location>
        <begin position="806"/>
        <end position="819"/>
    </location>
</feature>
<evidence type="ECO:0000256" key="4">
    <source>
        <dbReference type="ARBA" id="ARBA00022692"/>
    </source>
</evidence>
<keyword evidence="18" id="KW-1185">Reference proteome</keyword>
<feature type="repeat" description="Solcar" evidence="13">
    <location>
        <begin position="38"/>
        <end position="138"/>
    </location>
</feature>
<evidence type="ECO:0000256" key="2">
    <source>
        <dbReference type="ARBA" id="ARBA00006375"/>
    </source>
</evidence>
<feature type="region of interest" description="Disordered" evidence="14">
    <location>
        <begin position="658"/>
        <end position="721"/>
    </location>
</feature>
<accession>A0A319EE05</accession>
<keyword evidence="6" id="KW-0677">Repeat</keyword>
<keyword evidence="11 13" id="KW-0472">Membrane</keyword>
<proteinExistence type="inferred from homology"/>
<evidence type="ECO:0000256" key="5">
    <source>
        <dbReference type="ARBA" id="ARBA00022723"/>
    </source>
</evidence>
<evidence type="ECO:0000256" key="3">
    <source>
        <dbReference type="ARBA" id="ARBA00022448"/>
    </source>
</evidence>
<keyword evidence="3" id="KW-0813">Transport</keyword>
<dbReference type="SMART" id="SM00184">
    <property type="entry name" value="RING"/>
    <property type="match status" value="1"/>
</dbReference>
<feature type="compositionally biased region" description="Basic and acidic residues" evidence="14">
    <location>
        <begin position="679"/>
        <end position="718"/>
    </location>
</feature>
<sequence length="1431" mass="158268">MSEYKVSYDSELDTFQLYHRYEEREPKRPSSGLSGPALPALGNALAGAVGAALSNVATYPLSLIVARLQTQRRRGKSSEENEKGGVGREEYTSVVDAACKIYAQEGIGSFYTGLAQDTVKSVADSFLFFLAYEFFRQRRIRARFGSARRKSRHMVLPVLDELVVGVLAGAFAKLFTTPLANIVARKQTATSSASTRDIAARIRAEKGLRGFWSGYSASLILTLNPSITFFLNAVLKYALLPRNQRQRSSAMATFLLAAVSKSVASSVTYPVSMAKTRAQVAGDQASMADGDKKQEDEGISLTPAIISNVVAIARTEGIGALYAGLPGEVLKGFFSHGFTMLAKDAVYSAIVQSYYLLLMALRRYPTPEELLQRAREQAEEYADAAREGARDLAERTRSGTEEILSHQTGSVTVDMTSSDTSSGADLAGSNETAEMVGDYVEDEGDAKDLYHWFWEKEKMRMTMLSGSEPRSTRGTPARLIRSPTTACLLRLLLLLLDLVWCFGSSLSIQPASFLMSTEPHPSPGLGDLEKELTCSICTDLLYQPLTLLDCLHTFCGCCLKEWFSAQASRARSSVRFTCPSCRAVVRETRPNATVTTLLDMVLAASPDRDKSAEEKEEIAQRYKHGDSVFPALLSSERSAAAPDEEDRRLLEEVRELSLQESRARTRATGHRSRQSSRTRRTEGTDADGSRRRREEERAARRRPEENASERTRRIEHQSSLRSLLSLSDTEAIQEEILRQILEEGLLDDIDMDNLGPAQEEELSERIADAYRRRHRLRARSQQHLEAQDTRQTSSRTRARSQSVQRPQDSSTQNDSSRNPPVSRPYLLDPLVSRNGPSGHQRRLSDQGSSQRRTSPVPANPASSSEVTLRPAARSSSDVVAERPRNSQAARVRNDSSAPRSRRATASEQNVPNIWVEGPRERAIRRPGRLSIDSPRVVASPEQSARTGSWPASPGVTAPATSSLAAEVGSGRSEARSRPSSSRSNAPRSTTYREPSISCDRCEKTNIQYDLHKKCPKCNDGEYHLCARCYHIGHGCLNWAGFGASAEANFERILAASSGHPQPSSRSQKHILLSCQYRRAPDSAYRSDRDGRILTTDDPAQRLITGFFCDSCQSPANDCYWKCNQCNEGDWGFCNRCVNQGRCCTHALLPICRMMRSPSSSPSPTSTDNISPSRTPETYKILSIATNCDICAHPIPDSTPRFHCLQCNDGDYDICTNCYFRLVAIGKIRKENGHNGWRRCLRGHRMTVVGFEEHEEGQRRVVVRDLVGGRALNDDHLQPSPAATPVTAQFSSNQNIASPEVGSGDWSWKEGAERRKKASRMRPWTMNDRDRSSEPSTPITNPSPFSLSTPALSSQTASSTTRRYPPDGGVGLIVHALWSWYPEDGVKDELMFPRGAEITEAENINDDWYWGCYAGLTGLFPGAHVFVAGEVA</sequence>
<evidence type="ECO:0000259" key="16">
    <source>
        <dbReference type="PROSITE" id="PS50089"/>
    </source>
</evidence>
<feature type="repeat" description="Solcar" evidence="13">
    <location>
        <begin position="156"/>
        <end position="238"/>
    </location>
</feature>
<evidence type="ECO:0000256" key="13">
    <source>
        <dbReference type="PROSITE-ProRule" id="PRU00282"/>
    </source>
</evidence>
<dbReference type="GO" id="GO:0015217">
    <property type="term" value="F:ADP transmembrane transporter activity"/>
    <property type="evidence" value="ECO:0007669"/>
    <property type="project" value="TreeGrafter"/>
</dbReference>
<evidence type="ECO:0000256" key="7">
    <source>
        <dbReference type="ARBA" id="ARBA00022771"/>
    </source>
</evidence>
<evidence type="ECO:0000256" key="14">
    <source>
        <dbReference type="SAM" id="MobiDB-lite"/>
    </source>
</evidence>
<organism evidence="17 18">
    <name type="scientific">Aspergillus sclerotiicarbonarius (strain CBS 121057 / IBT 28362)</name>
    <dbReference type="NCBI Taxonomy" id="1448318"/>
    <lineage>
        <taxon>Eukaryota</taxon>
        <taxon>Fungi</taxon>
        <taxon>Dikarya</taxon>
        <taxon>Ascomycota</taxon>
        <taxon>Pezizomycotina</taxon>
        <taxon>Eurotiomycetes</taxon>
        <taxon>Eurotiomycetidae</taxon>
        <taxon>Eurotiales</taxon>
        <taxon>Aspergillaceae</taxon>
        <taxon>Aspergillus</taxon>
        <taxon>Aspergillus subgen. Circumdati</taxon>
    </lineage>
</organism>
<gene>
    <name evidence="17" type="ORF">BO78DRAFT_385117</name>
</gene>
<keyword evidence="4 13" id="KW-0812">Transmembrane</keyword>
<dbReference type="OrthoDB" id="1305878at2759"/>
<feature type="compositionally biased region" description="Low complexity" evidence="14">
    <location>
        <begin position="895"/>
        <end position="906"/>
    </location>
</feature>